<evidence type="ECO:0000313" key="1">
    <source>
        <dbReference type="EMBL" id="QDU28956.1"/>
    </source>
</evidence>
<evidence type="ECO:0000313" key="2">
    <source>
        <dbReference type="Proteomes" id="UP000315017"/>
    </source>
</evidence>
<dbReference type="Proteomes" id="UP000315017">
    <property type="component" value="Chromosome"/>
</dbReference>
<gene>
    <name evidence="1" type="ORF">ETAA8_40620</name>
</gene>
<proteinExistence type="predicted"/>
<dbReference type="AlphaFoldDB" id="A0A517YFF0"/>
<dbReference type="KEGG" id="aagg:ETAA8_40620"/>
<dbReference type="EMBL" id="CP036274">
    <property type="protein sequence ID" value="QDU28956.1"/>
    <property type="molecule type" value="Genomic_DNA"/>
</dbReference>
<reference evidence="1 2" key="1">
    <citation type="submission" date="2019-02" db="EMBL/GenBank/DDBJ databases">
        <title>Deep-cultivation of Planctomycetes and their phenomic and genomic characterization uncovers novel biology.</title>
        <authorList>
            <person name="Wiegand S."/>
            <person name="Jogler M."/>
            <person name="Boedeker C."/>
            <person name="Pinto D."/>
            <person name="Vollmers J."/>
            <person name="Rivas-Marin E."/>
            <person name="Kohn T."/>
            <person name="Peeters S.H."/>
            <person name="Heuer A."/>
            <person name="Rast P."/>
            <person name="Oberbeckmann S."/>
            <person name="Bunk B."/>
            <person name="Jeske O."/>
            <person name="Meyerdierks A."/>
            <person name="Storesund J.E."/>
            <person name="Kallscheuer N."/>
            <person name="Luecker S."/>
            <person name="Lage O.M."/>
            <person name="Pohl T."/>
            <person name="Merkel B.J."/>
            <person name="Hornburger P."/>
            <person name="Mueller R.-W."/>
            <person name="Bruemmer F."/>
            <person name="Labrenz M."/>
            <person name="Spormann A.M."/>
            <person name="Op den Camp H."/>
            <person name="Overmann J."/>
            <person name="Amann R."/>
            <person name="Jetten M.S.M."/>
            <person name="Mascher T."/>
            <person name="Medema M.H."/>
            <person name="Devos D.P."/>
            <person name="Kaster A.-K."/>
            <person name="Ovreas L."/>
            <person name="Rohde M."/>
            <person name="Galperin M.Y."/>
            <person name="Jogler C."/>
        </authorList>
    </citation>
    <scope>NUCLEOTIDE SEQUENCE [LARGE SCALE GENOMIC DNA]</scope>
    <source>
        <strain evidence="1 2">ETA_A8</strain>
    </source>
</reference>
<accession>A0A517YFF0</accession>
<keyword evidence="2" id="KW-1185">Reference proteome</keyword>
<sequence length="136" mass="15437">MRPNDQVAHGPDQAGFLARLHVPLRIQRPDDDVLLDDSWLRSEGHLVHITNGVIVSLDNEDPQNGAVLVRTGDGWLFESPWPKYESVLLVPQPKTRGDLRPLIVRFKALRRLIHSLDIFDALRLGFITHGEHSPFL</sequence>
<name>A0A517YFF0_9BACT</name>
<protein>
    <submittedName>
        <fullName evidence="1">Uncharacterized protein</fullName>
    </submittedName>
</protein>
<organism evidence="1 2">
    <name type="scientific">Anatilimnocola aggregata</name>
    <dbReference type="NCBI Taxonomy" id="2528021"/>
    <lineage>
        <taxon>Bacteria</taxon>
        <taxon>Pseudomonadati</taxon>
        <taxon>Planctomycetota</taxon>
        <taxon>Planctomycetia</taxon>
        <taxon>Pirellulales</taxon>
        <taxon>Pirellulaceae</taxon>
        <taxon>Anatilimnocola</taxon>
    </lineage>
</organism>